<sequence>MAKSKGARIVITLECKTSEGVYRYNTTKNRKNTPNRIELKKYCPVTRKHETFKEIK</sequence>
<dbReference type="InterPro" id="IPR018264">
    <property type="entry name" value="Ribosomal_bL33_CS"/>
</dbReference>
<dbReference type="Pfam" id="PF00471">
    <property type="entry name" value="Ribosomal_L33"/>
    <property type="match status" value="1"/>
</dbReference>
<evidence type="ECO:0000256" key="4">
    <source>
        <dbReference type="ARBA" id="ARBA00035276"/>
    </source>
</evidence>
<dbReference type="GO" id="GO:0005840">
    <property type="term" value="C:ribosome"/>
    <property type="evidence" value="ECO:0007669"/>
    <property type="project" value="UniProtKB-KW"/>
</dbReference>
<proteinExistence type="inferred from homology"/>
<dbReference type="PROSITE" id="PS00582">
    <property type="entry name" value="RIBOSOMAL_L33"/>
    <property type="match status" value="1"/>
</dbReference>
<comment type="subcellular location">
    <subcellularLocation>
        <location evidence="5">Plastid</location>
        <location evidence="5">Chloroplast</location>
    </subcellularLocation>
</comment>
<dbReference type="InterPro" id="IPR011332">
    <property type="entry name" value="Ribosomal_zn-bd"/>
</dbReference>
<keyword evidence="6" id="KW-0934">Plastid</keyword>
<evidence type="ECO:0000256" key="1">
    <source>
        <dbReference type="ARBA" id="ARBA00007596"/>
    </source>
</evidence>
<dbReference type="EMBL" id="MK798155">
    <property type="protein sequence ID" value="QQP22386.1"/>
    <property type="molecule type" value="Genomic_DNA"/>
</dbReference>
<comment type="similarity">
    <text evidence="1 5">Belongs to the bacterial ribosomal protein bL33 family.</text>
</comment>
<dbReference type="InterPro" id="IPR038584">
    <property type="entry name" value="Ribosomal_bL33_sf"/>
</dbReference>
<dbReference type="PANTHER" id="PTHR43168:SF2">
    <property type="entry name" value="LARGE RIBOSOMAL SUBUNIT PROTEIN BL33C"/>
    <property type="match status" value="1"/>
</dbReference>
<dbReference type="GO" id="GO:0009507">
    <property type="term" value="C:chloroplast"/>
    <property type="evidence" value="ECO:0007669"/>
    <property type="project" value="UniProtKB-SubCell"/>
</dbReference>
<dbReference type="NCBIfam" id="NF001764">
    <property type="entry name" value="PRK00504.1"/>
    <property type="match status" value="1"/>
</dbReference>
<organism evidence="6">
    <name type="scientific">Baffinella frigidus</name>
    <dbReference type="NCBI Taxonomy" id="2571260"/>
    <lineage>
        <taxon>Eukaryota</taxon>
        <taxon>Cryptophyceae</taxon>
        <taxon>Cryptomonadales</taxon>
        <taxon>Baffinellaceae</taxon>
        <taxon>Baffinella</taxon>
    </lineage>
</organism>
<protein>
    <recommendedName>
        <fullName evidence="4 5">Large ribosomal subunit protein bL33c</fullName>
    </recommendedName>
</protein>
<geneLocation type="chloroplast" evidence="6"/>
<gene>
    <name evidence="5 6" type="primary">rpl33</name>
</gene>
<name>A0A7T8G5Q1_9CRYP</name>
<dbReference type="AlphaFoldDB" id="A0A7T8G5Q1"/>
<evidence type="ECO:0000256" key="3">
    <source>
        <dbReference type="ARBA" id="ARBA00023274"/>
    </source>
</evidence>
<dbReference type="PANTHER" id="PTHR43168">
    <property type="entry name" value="50S RIBOSOMAL PROTEIN L33, CHLOROPLASTIC"/>
    <property type="match status" value="1"/>
</dbReference>
<dbReference type="SUPFAM" id="SSF57829">
    <property type="entry name" value="Zn-binding ribosomal proteins"/>
    <property type="match status" value="1"/>
</dbReference>
<keyword evidence="2 5" id="KW-0689">Ribosomal protein</keyword>
<evidence type="ECO:0000313" key="6">
    <source>
        <dbReference type="EMBL" id="QQP22386.1"/>
    </source>
</evidence>
<dbReference type="NCBIfam" id="TIGR01023">
    <property type="entry name" value="rpmG_bact"/>
    <property type="match status" value="1"/>
</dbReference>
<dbReference type="HAMAP" id="MF_00294">
    <property type="entry name" value="Ribosomal_bL33"/>
    <property type="match status" value="1"/>
</dbReference>
<dbReference type="Gene3D" id="2.20.28.120">
    <property type="entry name" value="Ribosomal protein L33"/>
    <property type="match status" value="1"/>
</dbReference>
<dbReference type="GO" id="GO:0006412">
    <property type="term" value="P:translation"/>
    <property type="evidence" value="ECO:0007669"/>
    <property type="project" value="UniProtKB-UniRule"/>
</dbReference>
<dbReference type="GO" id="GO:1990904">
    <property type="term" value="C:ribonucleoprotein complex"/>
    <property type="evidence" value="ECO:0007669"/>
    <property type="project" value="UniProtKB-KW"/>
</dbReference>
<evidence type="ECO:0000256" key="5">
    <source>
        <dbReference type="HAMAP-Rule" id="MF_00294"/>
    </source>
</evidence>
<dbReference type="NCBIfam" id="NF001860">
    <property type="entry name" value="PRK00595.1"/>
    <property type="match status" value="1"/>
</dbReference>
<dbReference type="GO" id="GO:0003735">
    <property type="term" value="F:structural constituent of ribosome"/>
    <property type="evidence" value="ECO:0007669"/>
    <property type="project" value="InterPro"/>
</dbReference>
<reference evidence="6" key="1">
    <citation type="journal article" date="2019" name="Mitochondrial DNA Part B Resour">
        <title>The complete plastid genome of a marine microalgae Cryptophyceae sp. CCMP2293 (Cryptophyta).</title>
        <authorList>
            <person name="Xu K."/>
            <person name="Hu S."/>
            <person name="Tang X."/>
        </authorList>
    </citation>
    <scope>NUCLEOTIDE SEQUENCE</scope>
</reference>
<evidence type="ECO:0000256" key="2">
    <source>
        <dbReference type="ARBA" id="ARBA00022980"/>
    </source>
</evidence>
<keyword evidence="3 5" id="KW-0687">Ribonucleoprotein</keyword>
<dbReference type="InterPro" id="IPR001705">
    <property type="entry name" value="Ribosomal_bL33"/>
</dbReference>
<keyword evidence="6" id="KW-0150">Chloroplast</keyword>
<accession>A0A7T8G5Q1</accession>